<feature type="transmembrane region" description="Helical" evidence="5">
    <location>
        <begin position="24"/>
        <end position="45"/>
    </location>
</feature>
<dbReference type="OrthoDB" id="27330at2"/>
<evidence type="ECO:0000256" key="2">
    <source>
        <dbReference type="ARBA" id="ARBA00022692"/>
    </source>
</evidence>
<dbReference type="Gene3D" id="3.40.630.190">
    <property type="entry name" value="LCP protein"/>
    <property type="match status" value="1"/>
</dbReference>
<sequence>MNNHLKRTDRWNQRKENKNKWKKGIKISLLSFLVLSLLLGGYLFYTFNQFGSSIFRNAQGEKPDQTQDNEFGISDLFTNSFDRPLNVLVLGVDAREDQSFEGARSDTIMVMRIDPKTKQVATVSFPRDTYVRIPKYGYQKINHSMAYGGIPLLEATIEENFGITIDNYIAIDFVAFTEIVDALGGLEVYTPSSMYYIASDIQVELTPGFHHLNGEELLGYVRYRHDAEGDFGRIKRQQYVIRALAEKAVSAKTILKAPKLLDILGEHISTDLSKQDLFSIMKTYHSFSKADWHPMTLSGTPGRSSRDNLWYYYYDEEDKQKVLEHLDKYSSVKQFE</sequence>
<dbReference type="Proteomes" id="UP000070352">
    <property type="component" value="Unassembled WGS sequence"/>
</dbReference>
<dbReference type="Pfam" id="PF03816">
    <property type="entry name" value="LytR_cpsA_psr"/>
    <property type="match status" value="1"/>
</dbReference>
<keyword evidence="5" id="KW-0472">Membrane</keyword>
<comment type="caution">
    <text evidence="7">The sequence shown here is derived from an EMBL/GenBank/DDBJ whole genome shotgun (WGS) entry which is preliminary data.</text>
</comment>
<keyword evidence="3" id="KW-0735">Signal-anchor</keyword>
<evidence type="ECO:0000259" key="6">
    <source>
        <dbReference type="Pfam" id="PF03816"/>
    </source>
</evidence>
<reference evidence="7 8" key="1">
    <citation type="submission" date="2016-02" db="EMBL/GenBank/DDBJ databases">
        <title>Draft Genome for Tepidibacillus decaturensis nov. sp. Strain Z9, an Anaerobic, Moderately Thermophilic and Heterotrophic Bacterium from Deep Subsurface of the Illinois Basin, USA.</title>
        <authorList>
            <person name="Dong Y."/>
            <person name="Chang J.Y."/>
            <person name="Sanford R."/>
            <person name="Fouke B.W."/>
        </authorList>
    </citation>
    <scope>NUCLEOTIDE SEQUENCE [LARGE SCALE GENOMIC DNA]</scope>
    <source>
        <strain evidence="7 8">Z9</strain>
    </source>
</reference>
<protein>
    <recommendedName>
        <fullName evidence="6">Cell envelope-related transcriptional attenuator domain-containing protein</fullName>
    </recommendedName>
</protein>
<gene>
    <name evidence="7" type="ORF">U473_11270</name>
</gene>
<evidence type="ECO:0000256" key="1">
    <source>
        <dbReference type="ARBA" id="ARBA00006068"/>
    </source>
</evidence>
<comment type="similarity">
    <text evidence="1">Belongs to the LytR/CpsA/Psr (LCP) family.</text>
</comment>
<feature type="domain" description="Cell envelope-related transcriptional attenuator" evidence="6">
    <location>
        <begin position="104"/>
        <end position="248"/>
    </location>
</feature>
<evidence type="ECO:0000313" key="7">
    <source>
        <dbReference type="EMBL" id="KXG44533.1"/>
    </source>
</evidence>
<dbReference type="EMBL" id="LSKU01000001">
    <property type="protein sequence ID" value="KXG44533.1"/>
    <property type="molecule type" value="Genomic_DNA"/>
</dbReference>
<keyword evidence="2 5" id="KW-0812">Transmembrane</keyword>
<dbReference type="STRING" id="1413211.U473_11270"/>
<keyword evidence="4 5" id="KW-1133">Transmembrane helix</keyword>
<dbReference type="InterPro" id="IPR004474">
    <property type="entry name" value="LytR_CpsA_psr"/>
</dbReference>
<evidence type="ECO:0000313" key="8">
    <source>
        <dbReference type="Proteomes" id="UP000070352"/>
    </source>
</evidence>
<dbReference type="RefSeq" id="WP_068726375.1">
    <property type="nucleotide sequence ID" value="NZ_LSKU01000001.1"/>
</dbReference>
<dbReference type="AlphaFoldDB" id="A0A135L6U0"/>
<organism evidence="7 8">
    <name type="scientific">Tepidibacillus decaturensis</name>
    <dbReference type="NCBI Taxonomy" id="1413211"/>
    <lineage>
        <taxon>Bacteria</taxon>
        <taxon>Bacillati</taxon>
        <taxon>Bacillota</taxon>
        <taxon>Bacilli</taxon>
        <taxon>Bacillales</taxon>
        <taxon>Bacillaceae</taxon>
        <taxon>Tepidibacillus</taxon>
    </lineage>
</organism>
<dbReference type="PANTHER" id="PTHR33392:SF6">
    <property type="entry name" value="POLYISOPRENYL-TEICHOIC ACID--PEPTIDOGLYCAN TEICHOIC ACID TRANSFERASE TAGU"/>
    <property type="match status" value="1"/>
</dbReference>
<name>A0A135L6U0_9BACI</name>
<evidence type="ECO:0000256" key="5">
    <source>
        <dbReference type="SAM" id="Phobius"/>
    </source>
</evidence>
<dbReference type="InterPro" id="IPR050922">
    <property type="entry name" value="LytR/CpsA/Psr_CW_biosynth"/>
</dbReference>
<keyword evidence="8" id="KW-1185">Reference proteome</keyword>
<dbReference type="PANTHER" id="PTHR33392">
    <property type="entry name" value="POLYISOPRENYL-TEICHOIC ACID--PEPTIDOGLYCAN TEICHOIC ACID TRANSFERASE TAGU"/>
    <property type="match status" value="1"/>
</dbReference>
<evidence type="ECO:0000256" key="4">
    <source>
        <dbReference type="ARBA" id="ARBA00022989"/>
    </source>
</evidence>
<evidence type="ECO:0000256" key="3">
    <source>
        <dbReference type="ARBA" id="ARBA00022968"/>
    </source>
</evidence>
<dbReference type="GO" id="GO:0071555">
    <property type="term" value="P:cell wall organization"/>
    <property type="evidence" value="ECO:0007669"/>
    <property type="project" value="UniProtKB-KW"/>
</dbReference>
<dbReference type="NCBIfam" id="TIGR00350">
    <property type="entry name" value="lytR_cpsA_psr"/>
    <property type="match status" value="1"/>
</dbReference>
<proteinExistence type="inferred from homology"/>
<accession>A0A135L6U0</accession>